<accession>A0A2H3IVI8</accession>
<name>A0A2H3IVI8_WOLCO</name>
<feature type="region of interest" description="Disordered" evidence="1">
    <location>
        <begin position="1"/>
        <end position="42"/>
    </location>
</feature>
<feature type="region of interest" description="Disordered" evidence="1">
    <location>
        <begin position="51"/>
        <end position="70"/>
    </location>
</feature>
<feature type="region of interest" description="Disordered" evidence="1">
    <location>
        <begin position="186"/>
        <end position="233"/>
    </location>
</feature>
<dbReference type="OrthoDB" id="3269666at2759"/>
<feature type="compositionally biased region" description="Polar residues" evidence="1">
    <location>
        <begin position="1"/>
        <end position="12"/>
    </location>
</feature>
<dbReference type="AlphaFoldDB" id="A0A2H3IVI8"/>
<keyword evidence="3" id="KW-1185">Reference proteome</keyword>
<evidence type="ECO:0000313" key="3">
    <source>
        <dbReference type="Proteomes" id="UP000218811"/>
    </source>
</evidence>
<evidence type="ECO:0000313" key="2">
    <source>
        <dbReference type="EMBL" id="PCH33986.1"/>
    </source>
</evidence>
<proteinExistence type="predicted"/>
<dbReference type="OMA" id="AAQDYLH"/>
<dbReference type="STRING" id="742152.A0A2H3IVI8"/>
<gene>
    <name evidence="2" type="ORF">WOLCODRAFT_148048</name>
</gene>
<dbReference type="EMBL" id="KB467831">
    <property type="protein sequence ID" value="PCH33986.1"/>
    <property type="molecule type" value="Genomic_DNA"/>
</dbReference>
<dbReference type="Proteomes" id="UP000218811">
    <property type="component" value="Unassembled WGS sequence"/>
</dbReference>
<evidence type="ECO:0000256" key="1">
    <source>
        <dbReference type="SAM" id="MobiDB-lite"/>
    </source>
</evidence>
<feature type="compositionally biased region" description="Polar residues" evidence="1">
    <location>
        <begin position="193"/>
        <end position="204"/>
    </location>
</feature>
<organism evidence="2 3">
    <name type="scientific">Wolfiporia cocos (strain MD-104)</name>
    <name type="common">Brown rot fungus</name>
    <dbReference type="NCBI Taxonomy" id="742152"/>
    <lineage>
        <taxon>Eukaryota</taxon>
        <taxon>Fungi</taxon>
        <taxon>Dikarya</taxon>
        <taxon>Basidiomycota</taxon>
        <taxon>Agaricomycotina</taxon>
        <taxon>Agaricomycetes</taxon>
        <taxon>Polyporales</taxon>
        <taxon>Phaeolaceae</taxon>
        <taxon>Wolfiporia</taxon>
    </lineage>
</organism>
<protein>
    <submittedName>
        <fullName evidence="2">Uncharacterized protein</fullName>
    </submittedName>
</protein>
<feature type="compositionally biased region" description="Low complexity" evidence="1">
    <location>
        <begin position="51"/>
        <end position="62"/>
    </location>
</feature>
<feature type="compositionally biased region" description="Polar residues" evidence="1">
    <location>
        <begin position="211"/>
        <end position="227"/>
    </location>
</feature>
<sequence length="233" mass="23812">MASITGNQTPRSFAQAPAGQSDARFGTSAAWAQAEASTHKLSNEVAQNAATLQSAAAHAASEAQEHEPQVVSAVNQLEAGRALEQKTNEAVAQGMFDVQSAKNTAASTAASAVQQAKNMANSAYQTAQSLFNGSAAQSTDASSTNDPFANDFTSKVQSTASSAYQTGKEYLASAQTAVQPQVDKAKDFIGGSNIPSQPNATPASTAPLESGQHTVSSPYPATTTGQSVRVGEV</sequence>
<reference evidence="2 3" key="1">
    <citation type="journal article" date="2012" name="Science">
        <title>The Paleozoic origin of enzymatic lignin decomposition reconstructed from 31 fungal genomes.</title>
        <authorList>
            <person name="Floudas D."/>
            <person name="Binder M."/>
            <person name="Riley R."/>
            <person name="Barry K."/>
            <person name="Blanchette R.A."/>
            <person name="Henrissat B."/>
            <person name="Martinez A.T."/>
            <person name="Otillar R."/>
            <person name="Spatafora J.W."/>
            <person name="Yadav J.S."/>
            <person name="Aerts A."/>
            <person name="Benoit I."/>
            <person name="Boyd A."/>
            <person name="Carlson A."/>
            <person name="Copeland A."/>
            <person name="Coutinho P.M."/>
            <person name="de Vries R.P."/>
            <person name="Ferreira P."/>
            <person name="Findley K."/>
            <person name="Foster B."/>
            <person name="Gaskell J."/>
            <person name="Glotzer D."/>
            <person name="Gorecki P."/>
            <person name="Heitman J."/>
            <person name="Hesse C."/>
            <person name="Hori C."/>
            <person name="Igarashi K."/>
            <person name="Jurgens J.A."/>
            <person name="Kallen N."/>
            <person name="Kersten P."/>
            <person name="Kohler A."/>
            <person name="Kuees U."/>
            <person name="Kumar T.K.A."/>
            <person name="Kuo A."/>
            <person name="LaButti K."/>
            <person name="Larrondo L.F."/>
            <person name="Lindquist E."/>
            <person name="Ling A."/>
            <person name="Lombard V."/>
            <person name="Lucas S."/>
            <person name="Lundell T."/>
            <person name="Martin R."/>
            <person name="McLaughlin D.J."/>
            <person name="Morgenstern I."/>
            <person name="Morin E."/>
            <person name="Murat C."/>
            <person name="Nagy L.G."/>
            <person name="Nolan M."/>
            <person name="Ohm R.A."/>
            <person name="Patyshakuliyeva A."/>
            <person name="Rokas A."/>
            <person name="Ruiz-Duenas F.J."/>
            <person name="Sabat G."/>
            <person name="Salamov A."/>
            <person name="Samejima M."/>
            <person name="Schmutz J."/>
            <person name="Slot J.C."/>
            <person name="St John F."/>
            <person name="Stenlid J."/>
            <person name="Sun H."/>
            <person name="Sun S."/>
            <person name="Syed K."/>
            <person name="Tsang A."/>
            <person name="Wiebenga A."/>
            <person name="Young D."/>
            <person name="Pisabarro A."/>
            <person name="Eastwood D.C."/>
            <person name="Martin F."/>
            <person name="Cullen D."/>
            <person name="Grigoriev I.V."/>
            <person name="Hibbett D.S."/>
        </authorList>
    </citation>
    <scope>NUCLEOTIDE SEQUENCE [LARGE SCALE GENOMIC DNA]</scope>
    <source>
        <strain evidence="2 3">MD-104</strain>
    </source>
</reference>